<keyword evidence="7" id="KW-1185">Reference proteome</keyword>
<evidence type="ECO:0000313" key="7">
    <source>
        <dbReference type="Proteomes" id="UP000652198"/>
    </source>
</evidence>
<keyword evidence="4" id="KW-0804">Transcription</keyword>
<feature type="domain" description="HTH lysR-type" evidence="5">
    <location>
        <begin position="1"/>
        <end position="59"/>
    </location>
</feature>
<dbReference type="InterPro" id="IPR000847">
    <property type="entry name" value="LysR_HTH_N"/>
</dbReference>
<dbReference type="InterPro" id="IPR005119">
    <property type="entry name" value="LysR_subst-bd"/>
</dbReference>
<sequence length="335" mass="37122">MDRLQAMKVFTRVVETSSFSRAAEALDLPRASVSNLVQNLEAHLKVRLLQRTTRQVRLTSDGAAYYERCVSILADVEETESSLLNSFASPRGKLRVDIPVALGKLIVMPRLFEFHARYPDIELMVGFGDKRADLIQGGVDCVIRIGTLQDSSLVARRIGIFERVTVASPAYLRLKGTPQTLKDLNDHVAVNYFLGRTGRMMDMTFMVDNQTVGVKMRGNVAVNDAEAYVTCGLNGVGLLQAPRFMALPHLRSGELVEVLSQWKPSPMPISAVYPHNRHLSATLRVLVDWLSGLFAEYPLFSGRQDAEEQCLPTVASTSFTRRAIGEPTESIDPIA</sequence>
<accession>A0ABX2BSR9</accession>
<evidence type="ECO:0000313" key="6">
    <source>
        <dbReference type="EMBL" id="NPT42840.1"/>
    </source>
</evidence>
<gene>
    <name evidence="6" type="ORF">GNZ12_16285</name>
</gene>
<organism evidence="6 7">
    <name type="scientific">Paraburkholderia solitsugae</name>
    <dbReference type="NCBI Taxonomy" id="2675748"/>
    <lineage>
        <taxon>Bacteria</taxon>
        <taxon>Pseudomonadati</taxon>
        <taxon>Pseudomonadota</taxon>
        <taxon>Betaproteobacteria</taxon>
        <taxon>Burkholderiales</taxon>
        <taxon>Burkholderiaceae</taxon>
        <taxon>Paraburkholderia</taxon>
    </lineage>
</organism>
<dbReference type="EMBL" id="WOEY01000065">
    <property type="protein sequence ID" value="NPT42840.1"/>
    <property type="molecule type" value="Genomic_DNA"/>
</dbReference>
<dbReference type="InterPro" id="IPR058163">
    <property type="entry name" value="LysR-type_TF_proteobact-type"/>
</dbReference>
<reference evidence="6 7" key="1">
    <citation type="submission" date="2019-11" db="EMBL/GenBank/DDBJ databases">
        <title>Metabolism of dissolved organic matter in forest soils.</title>
        <authorList>
            <person name="Cyle K.T."/>
            <person name="Wilhelm R.C."/>
            <person name="Martinez C.E."/>
        </authorList>
    </citation>
    <scope>NUCLEOTIDE SEQUENCE [LARGE SCALE GENOMIC DNA]</scope>
    <source>
        <strain evidence="6 7">1N</strain>
    </source>
</reference>
<name>A0ABX2BSR9_9BURK</name>
<protein>
    <submittedName>
        <fullName evidence="6">LysR family transcriptional regulator</fullName>
    </submittedName>
</protein>
<comment type="caution">
    <text evidence="6">The sequence shown here is derived from an EMBL/GenBank/DDBJ whole genome shotgun (WGS) entry which is preliminary data.</text>
</comment>
<dbReference type="Gene3D" id="1.10.10.10">
    <property type="entry name" value="Winged helix-like DNA-binding domain superfamily/Winged helix DNA-binding domain"/>
    <property type="match status" value="1"/>
</dbReference>
<dbReference type="PANTHER" id="PTHR30537">
    <property type="entry name" value="HTH-TYPE TRANSCRIPTIONAL REGULATOR"/>
    <property type="match status" value="1"/>
</dbReference>
<evidence type="ECO:0000259" key="5">
    <source>
        <dbReference type="PROSITE" id="PS50931"/>
    </source>
</evidence>
<keyword evidence="3" id="KW-0238">DNA-binding</keyword>
<dbReference type="Pfam" id="PF03466">
    <property type="entry name" value="LysR_substrate"/>
    <property type="match status" value="1"/>
</dbReference>
<proteinExistence type="inferred from homology"/>
<evidence type="ECO:0000256" key="2">
    <source>
        <dbReference type="ARBA" id="ARBA00023015"/>
    </source>
</evidence>
<dbReference type="Gene3D" id="3.40.190.290">
    <property type="match status" value="1"/>
</dbReference>
<dbReference type="CDD" id="cd08472">
    <property type="entry name" value="PBP2_CrgA_like_3"/>
    <property type="match status" value="1"/>
</dbReference>
<keyword evidence="2" id="KW-0805">Transcription regulation</keyword>
<dbReference type="PANTHER" id="PTHR30537:SF72">
    <property type="entry name" value="LYSR FAMILY TRANSCRIPTIONAL REGULATOR"/>
    <property type="match status" value="1"/>
</dbReference>
<dbReference type="SUPFAM" id="SSF46785">
    <property type="entry name" value="Winged helix' DNA-binding domain"/>
    <property type="match status" value="1"/>
</dbReference>
<dbReference type="Pfam" id="PF00126">
    <property type="entry name" value="HTH_1"/>
    <property type="match status" value="1"/>
</dbReference>
<comment type="similarity">
    <text evidence="1">Belongs to the LysR transcriptional regulatory family.</text>
</comment>
<dbReference type="RefSeq" id="WP_172311487.1">
    <property type="nucleotide sequence ID" value="NZ_WOEY01000065.1"/>
</dbReference>
<evidence type="ECO:0000256" key="4">
    <source>
        <dbReference type="ARBA" id="ARBA00023163"/>
    </source>
</evidence>
<dbReference type="PROSITE" id="PS50931">
    <property type="entry name" value="HTH_LYSR"/>
    <property type="match status" value="1"/>
</dbReference>
<dbReference type="InterPro" id="IPR036390">
    <property type="entry name" value="WH_DNA-bd_sf"/>
</dbReference>
<evidence type="ECO:0000256" key="1">
    <source>
        <dbReference type="ARBA" id="ARBA00009437"/>
    </source>
</evidence>
<dbReference type="SUPFAM" id="SSF53850">
    <property type="entry name" value="Periplasmic binding protein-like II"/>
    <property type="match status" value="1"/>
</dbReference>
<dbReference type="InterPro" id="IPR036388">
    <property type="entry name" value="WH-like_DNA-bd_sf"/>
</dbReference>
<dbReference type="Proteomes" id="UP000652198">
    <property type="component" value="Unassembled WGS sequence"/>
</dbReference>
<evidence type="ECO:0000256" key="3">
    <source>
        <dbReference type="ARBA" id="ARBA00023125"/>
    </source>
</evidence>